<reference evidence="2" key="1">
    <citation type="submission" date="2023-06" db="EMBL/GenBank/DDBJ databases">
        <authorList>
            <person name="Kurt Z."/>
        </authorList>
    </citation>
    <scope>NUCLEOTIDE SEQUENCE</scope>
</reference>
<gene>
    <name evidence="3" type="ORF">HINF_LOCUS64289</name>
    <name evidence="2" type="ORF">HINF_LOCUS8875</name>
</gene>
<dbReference type="InterPro" id="IPR001005">
    <property type="entry name" value="SANT/Myb"/>
</dbReference>
<keyword evidence="4" id="KW-1185">Reference proteome</keyword>
<dbReference type="CDD" id="cd00167">
    <property type="entry name" value="SANT"/>
    <property type="match status" value="1"/>
</dbReference>
<dbReference type="SMART" id="SM00717">
    <property type="entry name" value="SANT"/>
    <property type="match status" value="1"/>
</dbReference>
<dbReference type="InterPro" id="IPR009057">
    <property type="entry name" value="Homeodomain-like_sf"/>
</dbReference>
<dbReference type="EMBL" id="CAXDID020000411">
    <property type="protein sequence ID" value="CAL6088776.1"/>
    <property type="molecule type" value="Genomic_DNA"/>
</dbReference>
<organism evidence="2">
    <name type="scientific">Hexamita inflata</name>
    <dbReference type="NCBI Taxonomy" id="28002"/>
    <lineage>
        <taxon>Eukaryota</taxon>
        <taxon>Metamonada</taxon>
        <taxon>Diplomonadida</taxon>
        <taxon>Hexamitidae</taxon>
        <taxon>Hexamitinae</taxon>
        <taxon>Hexamita</taxon>
    </lineage>
</organism>
<name>A0AA86NK16_9EUKA</name>
<proteinExistence type="predicted"/>
<comment type="caution">
    <text evidence="2">The sequence shown here is derived from an EMBL/GenBank/DDBJ whole genome shotgun (WGS) entry which is preliminary data.</text>
</comment>
<protein>
    <submittedName>
        <fullName evidence="2">SANT/Myb domain</fullName>
    </submittedName>
    <submittedName>
        <fullName evidence="3">SANT/Myb_domain</fullName>
    </submittedName>
</protein>
<evidence type="ECO:0000259" key="1">
    <source>
        <dbReference type="PROSITE" id="PS50090"/>
    </source>
</evidence>
<dbReference type="EMBL" id="CATOUU010000218">
    <property type="protein sequence ID" value="CAI9921230.1"/>
    <property type="molecule type" value="Genomic_DNA"/>
</dbReference>
<feature type="domain" description="Myb-like" evidence="1">
    <location>
        <begin position="1"/>
        <end position="54"/>
    </location>
</feature>
<reference evidence="3 4" key="2">
    <citation type="submission" date="2024-07" db="EMBL/GenBank/DDBJ databases">
        <authorList>
            <person name="Akdeniz Z."/>
        </authorList>
    </citation>
    <scope>NUCLEOTIDE SEQUENCE [LARGE SCALE GENOMIC DNA]</scope>
</reference>
<accession>A0AA86NK16</accession>
<evidence type="ECO:0000313" key="3">
    <source>
        <dbReference type="EMBL" id="CAL6088776.1"/>
    </source>
</evidence>
<evidence type="ECO:0000313" key="4">
    <source>
        <dbReference type="Proteomes" id="UP001642409"/>
    </source>
</evidence>
<dbReference type="SUPFAM" id="SSF46689">
    <property type="entry name" value="Homeodomain-like"/>
    <property type="match status" value="1"/>
</dbReference>
<evidence type="ECO:0000313" key="2">
    <source>
        <dbReference type="EMBL" id="CAI9921230.1"/>
    </source>
</evidence>
<sequence>MKITRTEWRQDEIDQLVQLTKSYRDNNIEVNWDVVSVQMQRTRSQCKCYYQIVLKKQFQFESRKNHMWTTDEIMGLWSVMQISNEDFELVQSTHSYFSQFTLKQLRGQYMSIQKRCVQYMDDFTHVTADPSYIALIPDKLFIQECFVINVGSQHEVNDEFYDPNSGQLPNYKKQNNETAFKSFWRNFNPLDLRVVYVIEQKRRGISDDEINAVKTI</sequence>
<dbReference type="PROSITE" id="PS50090">
    <property type="entry name" value="MYB_LIKE"/>
    <property type="match status" value="1"/>
</dbReference>
<dbReference type="AlphaFoldDB" id="A0AA86NK16"/>
<dbReference type="Proteomes" id="UP001642409">
    <property type="component" value="Unassembled WGS sequence"/>
</dbReference>